<evidence type="ECO:0000259" key="6">
    <source>
        <dbReference type="Pfam" id="PF23559"/>
    </source>
</evidence>
<dbReference type="PRINTS" id="PR00364">
    <property type="entry name" value="DISEASERSIST"/>
</dbReference>
<evidence type="ECO:0000256" key="2">
    <source>
        <dbReference type="ARBA" id="ARBA00022741"/>
    </source>
</evidence>
<dbReference type="Gene3D" id="3.80.10.10">
    <property type="entry name" value="Ribonuclease Inhibitor"/>
    <property type="match status" value="1"/>
</dbReference>
<dbReference type="InterPro" id="IPR055414">
    <property type="entry name" value="LRR_R13L4/SHOC2-like"/>
</dbReference>
<organism evidence="8 9">
    <name type="scientific">Hevea brasiliensis</name>
    <name type="common">Para rubber tree</name>
    <name type="synonym">Siphonia brasiliensis</name>
    <dbReference type="NCBI Taxonomy" id="3981"/>
    <lineage>
        <taxon>Eukaryota</taxon>
        <taxon>Viridiplantae</taxon>
        <taxon>Streptophyta</taxon>
        <taxon>Embryophyta</taxon>
        <taxon>Tracheophyta</taxon>
        <taxon>Spermatophyta</taxon>
        <taxon>Magnoliopsida</taxon>
        <taxon>eudicotyledons</taxon>
        <taxon>Gunneridae</taxon>
        <taxon>Pentapetalae</taxon>
        <taxon>rosids</taxon>
        <taxon>fabids</taxon>
        <taxon>Malpighiales</taxon>
        <taxon>Euphorbiaceae</taxon>
        <taxon>Crotonoideae</taxon>
        <taxon>Micrandreae</taxon>
        <taxon>Hevea</taxon>
    </lineage>
</organism>
<evidence type="ECO:0000256" key="1">
    <source>
        <dbReference type="ARBA" id="ARBA00022737"/>
    </source>
</evidence>
<keyword evidence="3" id="KW-0611">Plant defense</keyword>
<dbReference type="InterPro" id="IPR002182">
    <property type="entry name" value="NB-ARC"/>
</dbReference>
<dbReference type="InterPro" id="IPR042197">
    <property type="entry name" value="Apaf_helical"/>
</dbReference>
<evidence type="ECO:0000256" key="3">
    <source>
        <dbReference type="ARBA" id="ARBA00022821"/>
    </source>
</evidence>
<sequence length="849" mass="96942">MASVDALISPLVQQLLTVATNHAQYVFEFSHQFKVMKARLQHIKDLLGDSDNRNKEIVQTTLATFRDFMFEADDILTDCLIREEYRKNHIFFRCQTGIKLKDINSRMKEMEDILGVHLKKPRDGRSSHEDDTEQFTRITSQDYYEGDIVEVENDVKKIEKWILREDYKLLKIGIVGMGGLGKTTISKKIFNDTVVRDHFNQKIWVSVSSSFRMEVILRSILEQSGEKSVEQSQEGGQSGQISAVADPSQLLHKVISLLKEKTCLIIFDDIWGEKGGLDLWKKFFSSDLPESDCKRSCFIITTRNKDVTSAITADEIHQPSFLDDEKSWLLFSKHAFRKIQEQSLREKFEEVGKLIVPKCGGLPLAIKTIGGLLGSKTHSLNEWRKISEQCSVLNITEENSDVMKSLKLSYDALPPDLKQCLLCFSIYPEDFDIQAEKLIHWWIGEGLIQGKDSNTAIEIGFKQLSKLVSRCLVEVVDTRGYDGRVYSCKMHDLVRDLTLEMAKDEKFCSFDHEHKQELTQCSRWLGFTSEMDAQSLSKTPKLRALLRTTNNLTQPHKNLGSLCSLRALDLSNNKLDKVAFKNLLSSISSLERLSYLNLSGSKGLEEVPDSIKKLRNLQILVLSGCTKLSKLSSSITSLKRLIILDLSSCDKLPYLPRGLGSLSQLQELSGLRLASQSNRKSCQLPELGKLGELRILRMHLSKDSDITSSDVLSKVEKLKVLAIDLCTESLDGKSMQEMLDKLPPPQGLEELYLRLYRHDTLPKWVNPQFLPKLVYLCIEDGNLLDICAGETTWNLEGLRLNLLPYLKKDWNILRKEMPCLRYAEVSDCNQIDNFQRADHQEYKPRIWRA</sequence>
<gene>
    <name evidence="8" type="ORF">P3X46_007059</name>
</gene>
<dbReference type="Gene3D" id="1.20.5.4130">
    <property type="match status" value="1"/>
</dbReference>
<feature type="domain" description="NB-ARC" evidence="4">
    <location>
        <begin position="152"/>
        <end position="338"/>
    </location>
</feature>
<dbReference type="Pfam" id="PF00931">
    <property type="entry name" value="NB-ARC"/>
    <property type="match status" value="1"/>
</dbReference>
<dbReference type="Gene3D" id="3.40.50.300">
    <property type="entry name" value="P-loop containing nucleotide triphosphate hydrolases"/>
    <property type="match status" value="1"/>
</dbReference>
<dbReference type="InterPro" id="IPR058922">
    <property type="entry name" value="WHD_DRP"/>
</dbReference>
<evidence type="ECO:0000259" key="7">
    <source>
        <dbReference type="Pfam" id="PF23598"/>
    </source>
</evidence>
<keyword evidence="1" id="KW-0677">Repeat</keyword>
<dbReference type="InterPro" id="IPR027417">
    <property type="entry name" value="P-loop_NTPase"/>
</dbReference>
<dbReference type="EMBL" id="JARPOI010000004">
    <property type="protein sequence ID" value="KAJ9183156.1"/>
    <property type="molecule type" value="Genomic_DNA"/>
</dbReference>
<dbReference type="Proteomes" id="UP001174677">
    <property type="component" value="Chromosome 4"/>
</dbReference>
<evidence type="ECO:0000313" key="8">
    <source>
        <dbReference type="EMBL" id="KAJ9183156.1"/>
    </source>
</evidence>
<dbReference type="Gene3D" id="1.10.8.430">
    <property type="entry name" value="Helical domain of apoptotic protease-activating factors"/>
    <property type="match status" value="1"/>
</dbReference>
<keyword evidence="2" id="KW-0547">Nucleotide-binding</keyword>
<dbReference type="Pfam" id="PF23559">
    <property type="entry name" value="WHD_DRP"/>
    <property type="match status" value="1"/>
</dbReference>
<dbReference type="SUPFAM" id="SSF52058">
    <property type="entry name" value="L domain-like"/>
    <property type="match status" value="1"/>
</dbReference>
<feature type="domain" description="Disease resistance R13L4/SHOC-2-like LRR" evidence="7">
    <location>
        <begin position="556"/>
        <end position="779"/>
    </location>
</feature>
<comment type="caution">
    <text evidence="8">The sequence shown here is derived from an EMBL/GenBank/DDBJ whole genome shotgun (WGS) entry which is preliminary data.</text>
</comment>
<dbReference type="InterPro" id="IPR001611">
    <property type="entry name" value="Leu-rich_rpt"/>
</dbReference>
<evidence type="ECO:0000313" key="9">
    <source>
        <dbReference type="Proteomes" id="UP001174677"/>
    </source>
</evidence>
<reference evidence="8" key="1">
    <citation type="journal article" date="2023" name="Plant Biotechnol. J.">
        <title>Chromosome-level wild Hevea brasiliensis genome provides new tools for genomic-assisted breeding and valuable loci to elevate rubber yield.</title>
        <authorList>
            <person name="Cheng H."/>
            <person name="Song X."/>
            <person name="Hu Y."/>
            <person name="Wu T."/>
            <person name="Yang Q."/>
            <person name="An Z."/>
            <person name="Feng S."/>
            <person name="Deng Z."/>
            <person name="Wu W."/>
            <person name="Zeng X."/>
            <person name="Tu M."/>
            <person name="Wang X."/>
            <person name="Huang H."/>
        </authorList>
    </citation>
    <scope>NUCLEOTIDE SEQUENCE</scope>
    <source>
        <strain evidence="8">MT/VB/25A 57/8</strain>
    </source>
</reference>
<evidence type="ECO:0000259" key="5">
    <source>
        <dbReference type="Pfam" id="PF18052"/>
    </source>
</evidence>
<dbReference type="SUPFAM" id="SSF52540">
    <property type="entry name" value="P-loop containing nucleoside triphosphate hydrolases"/>
    <property type="match status" value="1"/>
</dbReference>
<dbReference type="InterPro" id="IPR044974">
    <property type="entry name" value="Disease_R_plants"/>
</dbReference>
<protein>
    <submittedName>
        <fullName evidence="8">Uncharacterized protein</fullName>
    </submittedName>
</protein>
<name>A0ABQ9MVH7_HEVBR</name>
<dbReference type="Gene3D" id="1.10.10.10">
    <property type="entry name" value="Winged helix-like DNA-binding domain superfamily/Winged helix DNA-binding domain"/>
    <property type="match status" value="1"/>
</dbReference>
<evidence type="ECO:0000259" key="4">
    <source>
        <dbReference type="Pfam" id="PF00931"/>
    </source>
</evidence>
<proteinExistence type="predicted"/>
<dbReference type="Pfam" id="PF18052">
    <property type="entry name" value="Rx_N"/>
    <property type="match status" value="1"/>
</dbReference>
<dbReference type="InterPro" id="IPR036388">
    <property type="entry name" value="WH-like_DNA-bd_sf"/>
</dbReference>
<accession>A0ABQ9MVH7</accession>
<dbReference type="InterPro" id="IPR032675">
    <property type="entry name" value="LRR_dom_sf"/>
</dbReference>
<dbReference type="Pfam" id="PF23598">
    <property type="entry name" value="LRR_14"/>
    <property type="match status" value="1"/>
</dbReference>
<feature type="domain" description="Disease resistance N-terminal" evidence="5">
    <location>
        <begin position="8"/>
        <end position="89"/>
    </location>
</feature>
<keyword evidence="9" id="KW-1185">Reference proteome</keyword>
<dbReference type="InterPro" id="IPR041118">
    <property type="entry name" value="Rx_N"/>
</dbReference>
<feature type="domain" description="Disease resistance protein winged helix" evidence="6">
    <location>
        <begin position="426"/>
        <end position="497"/>
    </location>
</feature>
<dbReference type="PROSITE" id="PS51450">
    <property type="entry name" value="LRR"/>
    <property type="match status" value="1"/>
</dbReference>
<dbReference type="PANTHER" id="PTHR23155:SF759">
    <property type="entry name" value="AAA+ ATPASE DOMAIN-CONTAINING PROTEIN"/>
    <property type="match status" value="1"/>
</dbReference>
<dbReference type="PANTHER" id="PTHR23155">
    <property type="entry name" value="DISEASE RESISTANCE PROTEIN RP"/>
    <property type="match status" value="1"/>
</dbReference>